<proteinExistence type="inferred from homology"/>
<dbReference type="SFLD" id="SFLDG01180">
    <property type="entry name" value="SUF1"/>
    <property type="match status" value="1"/>
</dbReference>
<dbReference type="AlphaFoldDB" id="A0A7E4VY09"/>
<dbReference type="WBParaSite" id="Pan_g4624.t1">
    <property type="protein sequence ID" value="Pan_g4624.t1"/>
    <property type="gene ID" value="Pan_g4624"/>
</dbReference>
<dbReference type="SUPFAM" id="SSF47616">
    <property type="entry name" value="GST C-terminal domain-like"/>
    <property type="match status" value="1"/>
</dbReference>
<dbReference type="InterPro" id="IPR012336">
    <property type="entry name" value="Thioredoxin-like_fold"/>
</dbReference>
<dbReference type="Proteomes" id="UP000492821">
    <property type="component" value="Unassembled WGS sequence"/>
</dbReference>
<dbReference type="InterPro" id="IPR036282">
    <property type="entry name" value="Glutathione-S-Trfase_C_sf"/>
</dbReference>
<dbReference type="PANTHER" id="PTHR12289">
    <property type="entry name" value="METAXIN RELATED"/>
    <property type="match status" value="1"/>
</dbReference>
<dbReference type="Gene3D" id="1.20.1050.10">
    <property type="match status" value="1"/>
</dbReference>
<sequence>MILSLLAVVFIAFVVIKIVQNSKTRKLLKPDWQPDTVYYFQYNRPNYAPNMSPYGIKIESYLRANNIKYENVFITLERSSKGFVPFIELNGREYADTELILYELQKAFNVKDVEDAERAGALRGLMRTFDVDVFFIVVSFVSQLSNFEEICGVVLTKPSFWSNLFAKYYKRRLSNRAKNSSIGGFSETERLQVLERNLIAAENVLGNRKYFGGNIFSVADAAVYGQLAAVYLFPVPTPMSSFIKEKCPNLERYVKDVTNTLFSDVVTVKTQ</sequence>
<dbReference type="InterPro" id="IPR040079">
    <property type="entry name" value="Glutathione_S-Trfase"/>
</dbReference>
<feature type="domain" description="Metaxin glutathione S-transferase" evidence="3">
    <location>
        <begin position="197"/>
        <end position="256"/>
    </location>
</feature>
<organism evidence="5 6">
    <name type="scientific">Panagrellus redivivus</name>
    <name type="common">Microworm</name>
    <dbReference type="NCBI Taxonomy" id="6233"/>
    <lineage>
        <taxon>Eukaryota</taxon>
        <taxon>Metazoa</taxon>
        <taxon>Ecdysozoa</taxon>
        <taxon>Nematoda</taxon>
        <taxon>Chromadorea</taxon>
        <taxon>Rhabditida</taxon>
        <taxon>Tylenchina</taxon>
        <taxon>Panagrolaimomorpha</taxon>
        <taxon>Panagrolaimoidea</taxon>
        <taxon>Panagrolaimidae</taxon>
        <taxon>Panagrellus</taxon>
    </lineage>
</organism>
<dbReference type="SUPFAM" id="SSF52833">
    <property type="entry name" value="Thioredoxin-like"/>
    <property type="match status" value="1"/>
</dbReference>
<evidence type="ECO:0000313" key="6">
    <source>
        <dbReference type="WBParaSite" id="Pan_g4624.t1"/>
    </source>
</evidence>
<dbReference type="PANTHER" id="PTHR12289:SF32">
    <property type="entry name" value="GST_C_6 DOMAIN-CONTAINING PROTEIN"/>
    <property type="match status" value="1"/>
</dbReference>
<evidence type="ECO:0000259" key="4">
    <source>
        <dbReference type="Pfam" id="PF17172"/>
    </source>
</evidence>
<reference evidence="6" key="2">
    <citation type="submission" date="2020-10" db="UniProtKB">
        <authorList>
            <consortium name="WormBaseParasite"/>
        </authorList>
    </citation>
    <scope>IDENTIFICATION</scope>
</reference>
<keyword evidence="2" id="KW-0732">Signal</keyword>
<dbReference type="InterPro" id="IPR036249">
    <property type="entry name" value="Thioredoxin-like_sf"/>
</dbReference>
<comment type="similarity">
    <text evidence="1">Belongs to the FAX family.</text>
</comment>
<keyword evidence="5" id="KW-1185">Reference proteome</keyword>
<dbReference type="Pfam" id="PF17172">
    <property type="entry name" value="GST_N_4"/>
    <property type="match status" value="1"/>
</dbReference>
<name>A0A7E4VY09_PANRE</name>
<dbReference type="GO" id="GO:0005737">
    <property type="term" value="C:cytoplasm"/>
    <property type="evidence" value="ECO:0007669"/>
    <property type="project" value="TreeGrafter"/>
</dbReference>
<evidence type="ECO:0000313" key="5">
    <source>
        <dbReference type="Proteomes" id="UP000492821"/>
    </source>
</evidence>
<reference evidence="5" key="1">
    <citation type="journal article" date="2013" name="Genetics">
        <title>The draft genome and transcriptome of Panagrellus redivivus are shaped by the harsh demands of a free-living lifestyle.</title>
        <authorList>
            <person name="Srinivasan J."/>
            <person name="Dillman A.R."/>
            <person name="Macchietto M.G."/>
            <person name="Heikkinen L."/>
            <person name="Lakso M."/>
            <person name="Fracchia K.M."/>
            <person name="Antoshechkin I."/>
            <person name="Mortazavi A."/>
            <person name="Wong G."/>
            <person name="Sternberg P.W."/>
        </authorList>
    </citation>
    <scope>NUCLEOTIDE SEQUENCE [LARGE SCALE GENOMIC DNA]</scope>
    <source>
        <strain evidence="5">MT8872</strain>
    </source>
</reference>
<dbReference type="InterPro" id="IPR033468">
    <property type="entry name" value="Metaxin_GST"/>
</dbReference>
<dbReference type="SFLD" id="SFLDS00019">
    <property type="entry name" value="Glutathione_Transferase_(cytos"/>
    <property type="match status" value="1"/>
</dbReference>
<dbReference type="SFLD" id="SFLDG01200">
    <property type="entry name" value="SUF1.1"/>
    <property type="match status" value="1"/>
</dbReference>
<feature type="signal peptide" evidence="2">
    <location>
        <begin position="1"/>
        <end position="21"/>
    </location>
</feature>
<feature type="chain" id="PRO_5028945850" evidence="2">
    <location>
        <begin position="22"/>
        <end position="271"/>
    </location>
</feature>
<dbReference type="Pfam" id="PF17171">
    <property type="entry name" value="GST_C_6"/>
    <property type="match status" value="1"/>
</dbReference>
<evidence type="ECO:0000259" key="3">
    <source>
        <dbReference type="Pfam" id="PF17171"/>
    </source>
</evidence>
<evidence type="ECO:0000256" key="2">
    <source>
        <dbReference type="SAM" id="SignalP"/>
    </source>
</evidence>
<accession>A0A7E4VY09</accession>
<protein>
    <submittedName>
        <fullName evidence="6">Failed axon connections homolog</fullName>
    </submittedName>
</protein>
<feature type="domain" description="Thioredoxin-like fold" evidence="4">
    <location>
        <begin position="53"/>
        <end position="120"/>
    </location>
</feature>
<dbReference type="InterPro" id="IPR026928">
    <property type="entry name" value="FAX/IsoI-like"/>
</dbReference>
<evidence type="ECO:0000256" key="1">
    <source>
        <dbReference type="ARBA" id="ARBA00006475"/>
    </source>
</evidence>
<dbReference type="InterPro" id="IPR050931">
    <property type="entry name" value="Mito_Protein_Transport_Metaxin"/>
</dbReference>